<gene>
    <name evidence="13" type="ORF">ACFPRA_11795</name>
</gene>
<evidence type="ECO:0000256" key="1">
    <source>
        <dbReference type="ARBA" id="ARBA00004651"/>
    </source>
</evidence>
<comment type="subcellular location">
    <subcellularLocation>
        <location evidence="1">Cell membrane</location>
        <topology evidence="1">Multi-pass membrane protein</topology>
    </subcellularLocation>
</comment>
<keyword evidence="8 9" id="KW-0472">Membrane</keyword>
<dbReference type="Gene3D" id="1.20.1560.10">
    <property type="entry name" value="ABC transporter type 1, transmembrane domain"/>
    <property type="match status" value="1"/>
</dbReference>
<dbReference type="Pfam" id="PF00005">
    <property type="entry name" value="ABC_tran"/>
    <property type="match status" value="1"/>
</dbReference>
<evidence type="ECO:0000256" key="6">
    <source>
        <dbReference type="ARBA" id="ARBA00022840"/>
    </source>
</evidence>
<evidence type="ECO:0000256" key="4">
    <source>
        <dbReference type="ARBA" id="ARBA00022801"/>
    </source>
</evidence>
<evidence type="ECO:0000256" key="7">
    <source>
        <dbReference type="ARBA" id="ARBA00022989"/>
    </source>
</evidence>
<evidence type="ECO:0000259" key="12">
    <source>
        <dbReference type="PROSITE" id="PS50990"/>
    </source>
</evidence>
<evidence type="ECO:0000256" key="3">
    <source>
        <dbReference type="ARBA" id="ARBA00022741"/>
    </source>
</evidence>
<feature type="transmembrane region" description="Helical" evidence="9">
    <location>
        <begin position="300"/>
        <end position="318"/>
    </location>
</feature>
<protein>
    <submittedName>
        <fullName evidence="13">Peptidase domain-containing ABC transporter</fullName>
    </submittedName>
</protein>
<dbReference type="InterPro" id="IPR003439">
    <property type="entry name" value="ABC_transporter-like_ATP-bd"/>
</dbReference>
<dbReference type="CDD" id="cd18555">
    <property type="entry name" value="ABC_6TM_T1SS_like"/>
    <property type="match status" value="1"/>
</dbReference>
<dbReference type="PROSITE" id="PS50929">
    <property type="entry name" value="ABC_TM1F"/>
    <property type="match status" value="1"/>
</dbReference>
<dbReference type="InterPro" id="IPR017871">
    <property type="entry name" value="ABC_transporter-like_CS"/>
</dbReference>
<dbReference type="Gene3D" id="3.40.50.300">
    <property type="entry name" value="P-loop containing nucleotide triphosphate hydrolases"/>
    <property type="match status" value="1"/>
</dbReference>
<evidence type="ECO:0000313" key="13">
    <source>
        <dbReference type="EMBL" id="MFC5589577.1"/>
    </source>
</evidence>
<dbReference type="PROSITE" id="PS50893">
    <property type="entry name" value="ABC_TRANSPORTER_2"/>
    <property type="match status" value="1"/>
</dbReference>
<reference evidence="14" key="1">
    <citation type="journal article" date="2019" name="Int. J. Syst. Evol. Microbiol.">
        <title>The Global Catalogue of Microorganisms (GCM) 10K type strain sequencing project: providing services to taxonomists for standard genome sequencing and annotation.</title>
        <authorList>
            <consortium name="The Broad Institute Genomics Platform"/>
            <consortium name="The Broad Institute Genome Sequencing Center for Infectious Disease"/>
            <person name="Wu L."/>
            <person name="Ma J."/>
        </authorList>
    </citation>
    <scope>NUCLEOTIDE SEQUENCE [LARGE SCALE GENOMIC DNA]</scope>
    <source>
        <strain evidence="14">CGMCC 4.1434</strain>
    </source>
</reference>
<comment type="caution">
    <text evidence="13">The sequence shown here is derived from an EMBL/GenBank/DDBJ whole genome shotgun (WGS) entry which is preliminary data.</text>
</comment>
<keyword evidence="5" id="KW-0788">Thiol protease</keyword>
<organism evidence="13 14">
    <name type="scientific">Sporosarcina soli</name>
    <dbReference type="NCBI Taxonomy" id="334736"/>
    <lineage>
        <taxon>Bacteria</taxon>
        <taxon>Bacillati</taxon>
        <taxon>Bacillota</taxon>
        <taxon>Bacilli</taxon>
        <taxon>Bacillales</taxon>
        <taxon>Caryophanaceae</taxon>
        <taxon>Sporosarcina</taxon>
    </lineage>
</organism>
<evidence type="ECO:0000256" key="9">
    <source>
        <dbReference type="SAM" id="Phobius"/>
    </source>
</evidence>
<dbReference type="SMART" id="SM00382">
    <property type="entry name" value="AAA"/>
    <property type="match status" value="1"/>
</dbReference>
<dbReference type="Pfam" id="PF00664">
    <property type="entry name" value="ABC_membrane"/>
    <property type="match status" value="1"/>
</dbReference>
<keyword evidence="4" id="KW-0378">Hydrolase</keyword>
<dbReference type="EMBL" id="JBHSNO010000005">
    <property type="protein sequence ID" value="MFC5589577.1"/>
    <property type="molecule type" value="Genomic_DNA"/>
</dbReference>
<keyword evidence="3" id="KW-0547">Nucleotide-binding</keyword>
<keyword evidence="2 9" id="KW-0812">Transmembrane</keyword>
<dbReference type="InterPro" id="IPR039421">
    <property type="entry name" value="Type_1_exporter"/>
</dbReference>
<proteinExistence type="predicted"/>
<keyword evidence="7 9" id="KW-1133">Transmembrane helix</keyword>
<dbReference type="PROSITE" id="PS00211">
    <property type="entry name" value="ABC_TRANSPORTER_1"/>
    <property type="match status" value="1"/>
</dbReference>
<dbReference type="InterPro" id="IPR005074">
    <property type="entry name" value="Peptidase_C39"/>
</dbReference>
<evidence type="ECO:0000256" key="5">
    <source>
        <dbReference type="ARBA" id="ARBA00022807"/>
    </source>
</evidence>
<evidence type="ECO:0000313" key="14">
    <source>
        <dbReference type="Proteomes" id="UP001596109"/>
    </source>
</evidence>
<sequence>MLKRRSVPFVEQQEQSECGLCCLAMISRYYGRYLTVLDIQELAQSNRDGLSLHQLLNIAHAIGMDSKVYKGTSEELENYELPAILHWKGHHFVVLEEIKKNSYIITDPINGRMTVSSEEFNQLFSGYIMCIKPGDSFEKKKAKNLWKPYLDILINEKKLLFSLISWSLLLQVLMLMTPIVTNFVIDSIILPKRFELVKTLVIGISIVVLFQIIFTLLRSRLLVVLRNNLDWILMSRFFQHLLHMPYSFFQLRSFGDLMFRANSNMMIRQILSNQALSGFLDISLLIIFTVYLYLQSPSLTLMIFTVGIAYFYTLFIAAKKLQRLSKEELSKRTIVQWHQSEMLYGILGVKMAGMEKKMLNTWEDYYKEQLSATKKKDFYATNLEVLMFSIQIIVPFAVLALGTLQVLSNNISLGGMIAFYTLTITYFTLLSSLATASSEFVKITAYLERMVDILDRPREKDGEVKVKELEGNITVKNLNFSYNNNNESSILKNINLNIKQGEKIAIVGKSGSGKSTLANLLIGLYEPTNGEIYFDDLPLTMLDRASLRKKIGIVPQDIHMFNRSIFDNITIYYPDANLETVVQAAKLAKIHQDIISLPLGYNTIISEFGTNFSGGQKQRIALARALINQPSILLLDEATSSLDAIVEKEIDQILSELRCTRIVITHRLNTVKNADKIIVLDRGGIVEIGTHSELLSKKGHYYQLDFSSQDKNYVS</sequence>
<keyword evidence="6" id="KW-0067">ATP-binding</keyword>
<feature type="transmembrane region" description="Helical" evidence="9">
    <location>
        <begin position="385"/>
        <end position="407"/>
    </location>
</feature>
<dbReference type="Pfam" id="PF03412">
    <property type="entry name" value="Peptidase_C39"/>
    <property type="match status" value="1"/>
</dbReference>
<feature type="transmembrane region" description="Helical" evidence="9">
    <location>
        <begin position="196"/>
        <end position="217"/>
    </location>
</feature>
<feature type="domain" description="Peptidase C39" evidence="12">
    <location>
        <begin position="12"/>
        <end position="131"/>
    </location>
</feature>
<dbReference type="SUPFAM" id="SSF90123">
    <property type="entry name" value="ABC transporter transmembrane region"/>
    <property type="match status" value="1"/>
</dbReference>
<evidence type="ECO:0000256" key="2">
    <source>
        <dbReference type="ARBA" id="ARBA00022692"/>
    </source>
</evidence>
<feature type="domain" description="ABC transmembrane type-1" evidence="11">
    <location>
        <begin position="163"/>
        <end position="442"/>
    </location>
</feature>
<dbReference type="PANTHER" id="PTHR43394:SF1">
    <property type="entry name" value="ATP-BINDING CASSETTE SUB-FAMILY B MEMBER 10, MITOCHONDRIAL"/>
    <property type="match status" value="1"/>
</dbReference>
<accession>A0ABW0TJC1</accession>
<dbReference type="InterPro" id="IPR036640">
    <property type="entry name" value="ABC1_TM_sf"/>
</dbReference>
<keyword evidence="14" id="KW-1185">Reference proteome</keyword>
<dbReference type="InterPro" id="IPR011527">
    <property type="entry name" value="ABC1_TM_dom"/>
</dbReference>
<name>A0ABW0TJC1_9BACL</name>
<dbReference type="RefSeq" id="WP_381434462.1">
    <property type="nucleotide sequence ID" value="NZ_JBHSNO010000005.1"/>
</dbReference>
<dbReference type="Proteomes" id="UP001596109">
    <property type="component" value="Unassembled WGS sequence"/>
</dbReference>
<feature type="transmembrane region" description="Helical" evidence="9">
    <location>
        <begin position="159"/>
        <end position="184"/>
    </location>
</feature>
<dbReference type="SUPFAM" id="SSF52540">
    <property type="entry name" value="P-loop containing nucleoside triphosphate hydrolases"/>
    <property type="match status" value="1"/>
</dbReference>
<keyword evidence="5" id="KW-0645">Protease</keyword>
<dbReference type="InterPro" id="IPR003593">
    <property type="entry name" value="AAA+_ATPase"/>
</dbReference>
<dbReference type="PROSITE" id="PS50990">
    <property type="entry name" value="PEPTIDASE_C39"/>
    <property type="match status" value="1"/>
</dbReference>
<evidence type="ECO:0000256" key="8">
    <source>
        <dbReference type="ARBA" id="ARBA00023136"/>
    </source>
</evidence>
<feature type="transmembrane region" description="Helical" evidence="9">
    <location>
        <begin position="275"/>
        <end position="294"/>
    </location>
</feature>
<feature type="transmembrane region" description="Helical" evidence="9">
    <location>
        <begin position="413"/>
        <end position="434"/>
    </location>
</feature>
<feature type="domain" description="ABC transporter" evidence="10">
    <location>
        <begin position="473"/>
        <end position="707"/>
    </location>
</feature>
<dbReference type="InterPro" id="IPR027417">
    <property type="entry name" value="P-loop_NTPase"/>
</dbReference>
<dbReference type="PANTHER" id="PTHR43394">
    <property type="entry name" value="ATP-DEPENDENT PERMEASE MDL1, MITOCHONDRIAL"/>
    <property type="match status" value="1"/>
</dbReference>
<evidence type="ECO:0000259" key="10">
    <source>
        <dbReference type="PROSITE" id="PS50893"/>
    </source>
</evidence>
<evidence type="ECO:0000259" key="11">
    <source>
        <dbReference type="PROSITE" id="PS50929"/>
    </source>
</evidence>
<dbReference type="Gene3D" id="3.90.70.10">
    <property type="entry name" value="Cysteine proteinases"/>
    <property type="match status" value="1"/>
</dbReference>